<accession>A0A0R3VXL6</accession>
<reference evidence="3" key="1">
    <citation type="submission" date="2017-02" db="UniProtKB">
        <authorList>
            <consortium name="WormBaseParasite"/>
        </authorList>
    </citation>
    <scope>IDENTIFICATION</scope>
</reference>
<dbReference type="AlphaFoldDB" id="A0A0R3VXL6"/>
<dbReference type="WBParaSite" id="TASK_0000216001-mRNA-1">
    <property type="protein sequence ID" value="TASK_0000216001-mRNA-1"/>
    <property type="gene ID" value="TASK_0000216001"/>
</dbReference>
<protein>
    <submittedName>
        <fullName evidence="3">C2H2-type domain-containing protein</fullName>
    </submittedName>
</protein>
<organism evidence="3">
    <name type="scientific">Taenia asiatica</name>
    <name type="common">Asian tapeworm</name>
    <dbReference type="NCBI Taxonomy" id="60517"/>
    <lineage>
        <taxon>Eukaryota</taxon>
        <taxon>Metazoa</taxon>
        <taxon>Spiralia</taxon>
        <taxon>Lophotrochozoa</taxon>
        <taxon>Platyhelminthes</taxon>
        <taxon>Cestoda</taxon>
        <taxon>Eucestoda</taxon>
        <taxon>Cyclophyllidea</taxon>
        <taxon>Taeniidae</taxon>
        <taxon>Taenia</taxon>
    </lineage>
</organism>
<proteinExistence type="predicted"/>
<sequence>MDPTTRCKRLKDGRKYRVIVEVPLEEPGERRHFECGEDSGPPSSGINLGAAYSALLEEVAQKRFSSEDKFHPTILAVSKRNAYDYLILLRHATWYKQSFKLGSNSCRICVTQDALTHLGYRHMGRIGRKQKWIQPGSATAEVQVWPSMGRLNASPPSTSSGWCHRRCSEREKDRQALVTVATGTCVYDSYWAMRSVVLHPLPLCAHYQLAEMLRANNGSLGSLPGVVADGKVVSQAPTLPVTEPPVFSSHQRSLVYRYCPHQCSLASVWISGGF</sequence>
<evidence type="ECO:0000313" key="3">
    <source>
        <dbReference type="WBParaSite" id="TASK_0000216001-mRNA-1"/>
    </source>
</evidence>
<keyword evidence="2" id="KW-1185">Reference proteome</keyword>
<gene>
    <name evidence="1" type="ORF">TASK_LOCUS2161</name>
</gene>
<evidence type="ECO:0000313" key="1">
    <source>
        <dbReference type="EMBL" id="VDK24467.1"/>
    </source>
</evidence>
<name>A0A0R3VXL6_TAEAS</name>
<dbReference type="EMBL" id="UYRS01001112">
    <property type="protein sequence ID" value="VDK24467.1"/>
    <property type="molecule type" value="Genomic_DNA"/>
</dbReference>
<evidence type="ECO:0000313" key="2">
    <source>
        <dbReference type="Proteomes" id="UP000282613"/>
    </source>
</evidence>
<dbReference type="Proteomes" id="UP000282613">
    <property type="component" value="Unassembled WGS sequence"/>
</dbReference>
<reference evidence="1 2" key="2">
    <citation type="submission" date="2018-11" db="EMBL/GenBank/DDBJ databases">
        <authorList>
            <consortium name="Pathogen Informatics"/>
        </authorList>
    </citation>
    <scope>NUCLEOTIDE SEQUENCE [LARGE SCALE GENOMIC DNA]</scope>
</reference>